<protein>
    <submittedName>
        <fullName evidence="1">Uncharacterized protein</fullName>
    </submittedName>
</protein>
<evidence type="ECO:0000313" key="2">
    <source>
        <dbReference type="Proteomes" id="UP000793456"/>
    </source>
</evidence>
<reference evidence="1" key="1">
    <citation type="submission" date="2018-11" db="EMBL/GenBank/DDBJ databases">
        <title>The sequence and de novo assembly of Larimichthys crocea genome using PacBio and Hi-C technologies.</title>
        <authorList>
            <person name="Xu P."/>
            <person name="Chen B."/>
            <person name="Zhou Z."/>
            <person name="Ke Q."/>
            <person name="Wu Y."/>
            <person name="Bai H."/>
            <person name="Pu F."/>
        </authorList>
    </citation>
    <scope>NUCLEOTIDE SEQUENCE</scope>
    <source>
        <tissue evidence="1">Muscle</tissue>
    </source>
</reference>
<proteinExistence type="predicted"/>
<feature type="non-terminal residue" evidence="1">
    <location>
        <position position="54"/>
    </location>
</feature>
<feature type="non-terminal residue" evidence="1">
    <location>
        <position position="1"/>
    </location>
</feature>
<comment type="caution">
    <text evidence="1">The sequence shown here is derived from an EMBL/GenBank/DDBJ whole genome shotgun (WGS) entry which is preliminary data.</text>
</comment>
<dbReference type="EMBL" id="CM011686">
    <property type="protein sequence ID" value="TMS11827.1"/>
    <property type="molecule type" value="Genomic_DNA"/>
</dbReference>
<name>A0ACD3QWU4_LARCR</name>
<accession>A0ACD3QWU4</accession>
<dbReference type="Proteomes" id="UP000793456">
    <property type="component" value="Chromosome XIII"/>
</dbReference>
<gene>
    <name evidence="1" type="ORF">E3U43_019218</name>
</gene>
<organism evidence="1 2">
    <name type="scientific">Larimichthys crocea</name>
    <name type="common">Large yellow croaker</name>
    <name type="synonym">Pseudosciaena crocea</name>
    <dbReference type="NCBI Taxonomy" id="215358"/>
    <lineage>
        <taxon>Eukaryota</taxon>
        <taxon>Metazoa</taxon>
        <taxon>Chordata</taxon>
        <taxon>Craniata</taxon>
        <taxon>Vertebrata</taxon>
        <taxon>Euteleostomi</taxon>
        <taxon>Actinopterygii</taxon>
        <taxon>Neopterygii</taxon>
        <taxon>Teleostei</taxon>
        <taxon>Neoteleostei</taxon>
        <taxon>Acanthomorphata</taxon>
        <taxon>Eupercaria</taxon>
        <taxon>Sciaenidae</taxon>
        <taxon>Larimichthys</taxon>
    </lineage>
</organism>
<sequence>EGEPFYYRPGVCFLPVEQPDVSFQHTFKHHRRSRDSGCNFQLNRRQRVGSDRTR</sequence>
<evidence type="ECO:0000313" key="1">
    <source>
        <dbReference type="EMBL" id="TMS11827.1"/>
    </source>
</evidence>
<keyword evidence="2" id="KW-1185">Reference proteome</keyword>